<sequence>MGGKGKGKKGGDGIGQPLPPWMRKGGKKGGKGGKDGGKGDGGMWGMGGMGFGGMGGMFPGMGMHPGMMSGMGMGMGMPGMPFGMQQPGMQQPGMQMPFQMPMQMPYGQMPGAQGMPMMNGMGFGMPNQFQMQDMQGMQMPTSSMSLHQMQNGLQPQGMQQMQQATTGEALGPAGLRSQLAARGLSKALSTVSVTSAAPESLRPASEGEKASKAPRPEEEDKELLPLPPPLADGTRQVLVTIPRPASATSDGLEADGSVKIPEFNVTINLPEWYKEAQTELVKGGPAWLPQVTINVSDLPEATEQLTSPSGPSVSFLGRRASKASAASKASGDKDGEGDDASPGGAGKLQAAMQARRRAMQDAEEVDEKASPRFSPTSWRSFSRTLYIRVG</sequence>
<protein>
    <submittedName>
        <fullName evidence="2">Uncharacterized protein</fullName>
    </submittedName>
</protein>
<proteinExistence type="predicted"/>
<feature type="region of interest" description="Disordered" evidence="1">
    <location>
        <begin position="1"/>
        <end position="41"/>
    </location>
</feature>
<dbReference type="EMBL" id="CAXAMN010006692">
    <property type="protein sequence ID" value="CAK9018835.1"/>
    <property type="molecule type" value="Genomic_DNA"/>
</dbReference>
<evidence type="ECO:0000313" key="2">
    <source>
        <dbReference type="EMBL" id="CAK9018835.1"/>
    </source>
</evidence>
<keyword evidence="3" id="KW-1185">Reference proteome</keyword>
<reference evidence="2 3" key="1">
    <citation type="submission" date="2024-02" db="EMBL/GenBank/DDBJ databases">
        <authorList>
            <person name="Chen Y."/>
            <person name="Shah S."/>
            <person name="Dougan E. K."/>
            <person name="Thang M."/>
            <person name="Chan C."/>
        </authorList>
    </citation>
    <scope>NUCLEOTIDE SEQUENCE [LARGE SCALE GENOMIC DNA]</scope>
</reference>
<feature type="region of interest" description="Disordered" evidence="1">
    <location>
        <begin position="189"/>
        <end position="232"/>
    </location>
</feature>
<comment type="caution">
    <text evidence="2">The sequence shown here is derived from an EMBL/GenBank/DDBJ whole genome shotgun (WGS) entry which is preliminary data.</text>
</comment>
<organism evidence="2 3">
    <name type="scientific">Durusdinium trenchii</name>
    <dbReference type="NCBI Taxonomy" id="1381693"/>
    <lineage>
        <taxon>Eukaryota</taxon>
        <taxon>Sar</taxon>
        <taxon>Alveolata</taxon>
        <taxon>Dinophyceae</taxon>
        <taxon>Suessiales</taxon>
        <taxon>Symbiodiniaceae</taxon>
        <taxon>Durusdinium</taxon>
    </lineage>
</organism>
<evidence type="ECO:0000313" key="3">
    <source>
        <dbReference type="Proteomes" id="UP001642484"/>
    </source>
</evidence>
<feature type="region of interest" description="Disordered" evidence="1">
    <location>
        <begin position="302"/>
        <end position="376"/>
    </location>
</feature>
<gene>
    <name evidence="2" type="ORF">CCMP2556_LOCUS13432</name>
</gene>
<evidence type="ECO:0000256" key="1">
    <source>
        <dbReference type="SAM" id="MobiDB-lite"/>
    </source>
</evidence>
<accession>A0ABP0JWI6</accession>
<feature type="compositionally biased region" description="Polar residues" evidence="1">
    <location>
        <begin position="303"/>
        <end position="312"/>
    </location>
</feature>
<name>A0ABP0JWI6_9DINO</name>
<feature type="compositionally biased region" description="Basic and acidic residues" evidence="1">
    <location>
        <begin position="205"/>
        <end position="218"/>
    </location>
</feature>
<dbReference type="Proteomes" id="UP001642484">
    <property type="component" value="Unassembled WGS sequence"/>
</dbReference>